<feature type="chain" id="PRO_5032832731" evidence="1">
    <location>
        <begin position="19"/>
        <end position="121"/>
    </location>
</feature>
<organism evidence="2 3">
    <name type="scientific">Rhynchophorus ferrugineus</name>
    <name type="common">Red palm weevil</name>
    <name type="synonym">Curculio ferrugineus</name>
    <dbReference type="NCBI Taxonomy" id="354439"/>
    <lineage>
        <taxon>Eukaryota</taxon>
        <taxon>Metazoa</taxon>
        <taxon>Ecdysozoa</taxon>
        <taxon>Arthropoda</taxon>
        <taxon>Hexapoda</taxon>
        <taxon>Insecta</taxon>
        <taxon>Pterygota</taxon>
        <taxon>Neoptera</taxon>
        <taxon>Endopterygota</taxon>
        <taxon>Coleoptera</taxon>
        <taxon>Polyphaga</taxon>
        <taxon>Cucujiformia</taxon>
        <taxon>Curculionidae</taxon>
        <taxon>Dryophthorinae</taxon>
        <taxon>Rhynchophorus</taxon>
    </lineage>
</organism>
<dbReference type="Proteomes" id="UP000625711">
    <property type="component" value="Unassembled WGS sequence"/>
</dbReference>
<dbReference type="EMBL" id="JAACXV010014401">
    <property type="protein sequence ID" value="KAF7267688.1"/>
    <property type="molecule type" value="Genomic_DNA"/>
</dbReference>
<evidence type="ECO:0000256" key="1">
    <source>
        <dbReference type="SAM" id="SignalP"/>
    </source>
</evidence>
<evidence type="ECO:0000313" key="2">
    <source>
        <dbReference type="EMBL" id="KAF7267688.1"/>
    </source>
</evidence>
<dbReference type="AlphaFoldDB" id="A0A834M1P2"/>
<gene>
    <name evidence="2" type="ORF">GWI33_019176</name>
</gene>
<proteinExistence type="predicted"/>
<accession>A0A834M1P2</accession>
<protein>
    <submittedName>
        <fullName evidence="2">Uncharacterized protein</fullName>
    </submittedName>
</protein>
<name>A0A834M1P2_RHYFE</name>
<reference evidence="2" key="1">
    <citation type="submission" date="2020-08" db="EMBL/GenBank/DDBJ databases">
        <title>Genome sequencing and assembly of the red palm weevil Rhynchophorus ferrugineus.</title>
        <authorList>
            <person name="Dias G.B."/>
            <person name="Bergman C.M."/>
            <person name="Manee M."/>
        </authorList>
    </citation>
    <scope>NUCLEOTIDE SEQUENCE</scope>
    <source>
        <strain evidence="2">AA-2017</strain>
        <tissue evidence="2">Whole larva</tissue>
    </source>
</reference>
<keyword evidence="1" id="KW-0732">Signal</keyword>
<comment type="caution">
    <text evidence="2">The sequence shown here is derived from an EMBL/GenBank/DDBJ whole genome shotgun (WGS) entry which is preliminary data.</text>
</comment>
<keyword evidence="3" id="KW-1185">Reference proteome</keyword>
<evidence type="ECO:0000313" key="3">
    <source>
        <dbReference type="Proteomes" id="UP000625711"/>
    </source>
</evidence>
<sequence length="121" mass="11655">MNSLGFAIFLVLVATARAGYAGGAVIAGPGGAVIRTGVAPGIVAPGLGHAGAAAVIAPAVSAGYVAAGPAIPGILAGGLYGPGLYGAGLLGPGSGLEGQYIPDYTEHLYDDGSYKPYLYGH</sequence>
<feature type="signal peptide" evidence="1">
    <location>
        <begin position="1"/>
        <end position="18"/>
    </location>
</feature>